<keyword evidence="1" id="KW-0812">Transmembrane</keyword>
<dbReference type="EMBL" id="LT906462">
    <property type="protein sequence ID" value="SNV71857.1"/>
    <property type="molecule type" value="Genomic_DNA"/>
</dbReference>
<proteinExistence type="predicted"/>
<evidence type="ECO:0000256" key="1">
    <source>
        <dbReference type="SAM" id="Phobius"/>
    </source>
</evidence>
<sequence length="58" mass="6638">MKYRLIGLVITIVLMSIYAFFIMPKLDLQNNRINLISIVVVFTILAAIGTISRNIDKR</sequence>
<keyword evidence="1" id="KW-0472">Membrane</keyword>
<keyword evidence="1" id="KW-1133">Transmembrane helix</keyword>
<name>A0A239ZLJ7_9STAP</name>
<dbReference type="Proteomes" id="UP000242084">
    <property type="component" value="Chromosome 1"/>
</dbReference>
<dbReference type="KEGG" id="sste:SAMEA4384403_1665"/>
<keyword evidence="3" id="KW-1185">Reference proteome</keyword>
<gene>
    <name evidence="2" type="ORF">SAMEA4384403_01665</name>
</gene>
<accession>A0A239ZLJ7</accession>
<dbReference type="AlphaFoldDB" id="A0A239ZLJ7"/>
<reference evidence="2 3" key="1">
    <citation type="submission" date="2017-06" db="EMBL/GenBank/DDBJ databases">
        <authorList>
            <consortium name="Pathogen Informatics"/>
        </authorList>
    </citation>
    <scope>NUCLEOTIDE SEQUENCE [LARGE SCALE GENOMIC DNA]</scope>
    <source>
        <strain evidence="2 3">NCTC13839</strain>
    </source>
</reference>
<evidence type="ECO:0000313" key="2">
    <source>
        <dbReference type="EMBL" id="SNV71857.1"/>
    </source>
</evidence>
<feature type="transmembrane region" description="Helical" evidence="1">
    <location>
        <begin position="5"/>
        <end position="23"/>
    </location>
</feature>
<organism evidence="2 3">
    <name type="scientific">Mammaliicoccus stepanovicii</name>
    <dbReference type="NCBI Taxonomy" id="643214"/>
    <lineage>
        <taxon>Bacteria</taxon>
        <taxon>Bacillati</taxon>
        <taxon>Bacillota</taxon>
        <taxon>Bacilli</taxon>
        <taxon>Bacillales</taxon>
        <taxon>Staphylococcaceae</taxon>
        <taxon>Mammaliicoccus</taxon>
    </lineage>
</organism>
<protein>
    <submittedName>
        <fullName evidence="2">Uncharacterized protein</fullName>
    </submittedName>
</protein>
<feature type="transmembrane region" description="Helical" evidence="1">
    <location>
        <begin position="35"/>
        <end position="55"/>
    </location>
</feature>
<evidence type="ECO:0000313" key="3">
    <source>
        <dbReference type="Proteomes" id="UP000242084"/>
    </source>
</evidence>